<evidence type="ECO:0000256" key="2">
    <source>
        <dbReference type="SAM" id="MobiDB-lite"/>
    </source>
</evidence>
<dbReference type="EMBL" id="JHEG04000001">
    <property type="protein sequence ID" value="KAF3888347.1"/>
    <property type="molecule type" value="Genomic_DNA"/>
</dbReference>
<name>A0A0C1RL98_9CYAN</name>
<organism evidence="5">
    <name type="scientific">Tolypothrix bouteillei VB521301</name>
    <dbReference type="NCBI Taxonomy" id="1479485"/>
    <lineage>
        <taxon>Bacteria</taxon>
        <taxon>Bacillati</taxon>
        <taxon>Cyanobacteriota</taxon>
        <taxon>Cyanophyceae</taxon>
        <taxon>Nostocales</taxon>
        <taxon>Tolypothrichaceae</taxon>
        <taxon>Tolypothrix</taxon>
    </lineage>
</organism>
<protein>
    <submittedName>
        <fullName evidence="5">Uncharacterized protein</fullName>
    </submittedName>
</protein>
<dbReference type="STRING" id="1479485.DA73_0204425"/>
<keyword evidence="3" id="KW-1133">Transmembrane helix</keyword>
<proteinExistence type="predicted"/>
<accession>A0A0C1RL98</accession>
<evidence type="ECO:0000256" key="1">
    <source>
        <dbReference type="SAM" id="Coils"/>
    </source>
</evidence>
<keyword evidence="1" id="KW-0175">Coiled coil</keyword>
<keyword evidence="6" id="KW-1185">Reference proteome</keyword>
<comment type="caution">
    <text evidence="5">The sequence shown here is derived from an EMBL/GenBank/DDBJ whole genome shotgun (WGS) entry which is preliminary data.</text>
</comment>
<dbReference type="OrthoDB" id="421517at2"/>
<evidence type="ECO:0000313" key="6">
    <source>
        <dbReference type="Proteomes" id="UP000029738"/>
    </source>
</evidence>
<gene>
    <name evidence="5" type="ORF">DA73_0204425</name>
    <name evidence="4" type="ORF">DA73_0400024785</name>
</gene>
<dbReference type="AlphaFoldDB" id="A0A0C1RL98"/>
<sequence length="637" mass="71188">MKVAAQQEDLQFLAQILQEQLRAEVPSGDLFQVKCAVKDDQLMVLAQHSAGVIAATETVFAVLEEALQSLPGRQEQPVELFLRVVGQKLPYAKRSLLLRTPATYDSFEIEDIEEPEDVEFEDLRTLKPRSFQDMDIEEDYQVQSFSSRSGELSANSGDEGSFSSSFLHASLPDASHEDEPFDPMADAPDLSAYSSSKPVRKIKTVVVGAAIAVIAVLVGATYLLTRPCSILECKEIQTARQLQESLDQLKLNARSEKELPKLQQQLEETSVSLKAIPFWSPYHQEAEKLSTSFSGESEKVNQVIKAFEMGSIAVQKSKIPVTSLQDLQARQQLWRQAIAPLEMINSNSELYKLVFPKLLIYRSHLKVVKQQLLAEEKWIEKLKAAKAVAVEAAKRDATAKTLQELQKVQATWQVAVNALAVIPRSSSVYKEAQKLLGEYKPYLATARIHATRELLAAKTYNQSVTSANLAKRYEQQNQWQAAVTYWNQAVNSAKQVTDESMYYTQAQALVQPYSAALKQAQDKLQTISLMQRTRTDLNRTCYSTIRICDYKVDKQGITVQLTPEYQQILQSTVTNTSDRTTTDAAASNQSSTNTATNASEYLEKLQQTLDIISDNVSLPLIIYDAQGKAIYVHNPGE</sequence>
<keyword evidence="3" id="KW-0472">Membrane</keyword>
<reference evidence="4" key="2">
    <citation type="submission" date="2019-11" db="EMBL/GenBank/DDBJ databases">
        <title>Improved Assembly of Tolypothrix boutellei genome.</title>
        <authorList>
            <person name="Sarangi A.N."/>
            <person name="Mukherjee M."/>
            <person name="Ghosh S."/>
            <person name="Singh D."/>
            <person name="Das A."/>
            <person name="Kant S."/>
            <person name="Prusty A."/>
            <person name="Tripathy S."/>
        </authorList>
    </citation>
    <scope>NUCLEOTIDE SEQUENCE</scope>
    <source>
        <strain evidence="4">VB521301</strain>
    </source>
</reference>
<reference evidence="5" key="1">
    <citation type="journal article" date="2015" name="Genome Announc.">
        <title>Draft Genome Sequence of Tolypothrix boutellei Strain VB521301.</title>
        <authorList>
            <person name="Chandrababunaidu M.M."/>
            <person name="Singh D."/>
            <person name="Sen D."/>
            <person name="Bhan S."/>
            <person name="Das S."/>
            <person name="Gupta A."/>
            <person name="Adhikary S.P."/>
            <person name="Tripathy S."/>
        </authorList>
    </citation>
    <scope>NUCLEOTIDE SEQUENCE</scope>
    <source>
        <strain evidence="5">VB521301</strain>
    </source>
</reference>
<feature type="region of interest" description="Disordered" evidence="2">
    <location>
        <begin position="574"/>
        <end position="595"/>
    </location>
</feature>
<evidence type="ECO:0000256" key="3">
    <source>
        <dbReference type="SAM" id="Phobius"/>
    </source>
</evidence>
<dbReference type="EMBL" id="JHEG02000019">
    <property type="protein sequence ID" value="KIE12755.1"/>
    <property type="molecule type" value="Genomic_DNA"/>
</dbReference>
<dbReference type="Proteomes" id="UP000029738">
    <property type="component" value="Unassembled WGS sequence"/>
</dbReference>
<keyword evidence="3" id="KW-0812">Transmembrane</keyword>
<feature type="transmembrane region" description="Helical" evidence="3">
    <location>
        <begin position="205"/>
        <end position="224"/>
    </location>
</feature>
<feature type="coiled-coil region" evidence="1">
    <location>
        <begin position="239"/>
        <end position="272"/>
    </location>
</feature>
<evidence type="ECO:0000313" key="5">
    <source>
        <dbReference type="EMBL" id="KIE12755.1"/>
    </source>
</evidence>
<evidence type="ECO:0000313" key="4">
    <source>
        <dbReference type="EMBL" id="KAF3888347.1"/>
    </source>
</evidence>
<dbReference type="RefSeq" id="WP_038089890.1">
    <property type="nucleotide sequence ID" value="NZ_JHEG04000001.1"/>
</dbReference>